<keyword evidence="9" id="KW-1185">Reference proteome</keyword>
<dbReference type="Pfam" id="PF00358">
    <property type="entry name" value="PTS_EIIA_1"/>
    <property type="match status" value="1"/>
</dbReference>
<dbReference type="PANTHER" id="PTHR45008:SF1">
    <property type="entry name" value="PTS SYSTEM GLUCOSE-SPECIFIC EIIA COMPONENT"/>
    <property type="match status" value="1"/>
</dbReference>
<reference evidence="8 9" key="1">
    <citation type="submission" date="2010-08" db="EMBL/GenBank/DDBJ databases">
        <authorList>
            <person name="Weinstock G."/>
            <person name="Sodergren E."/>
            <person name="Clifton S."/>
            <person name="Fulton L."/>
            <person name="Fulton B."/>
            <person name="Courtney L."/>
            <person name="Fronick C."/>
            <person name="Harrison M."/>
            <person name="Strong C."/>
            <person name="Farmer C."/>
            <person name="Delahaunty K."/>
            <person name="Markovic C."/>
            <person name="Hall O."/>
            <person name="Minx P."/>
            <person name="Tomlinson C."/>
            <person name="Mitreva M."/>
            <person name="Hou S."/>
            <person name="Chen J."/>
            <person name="Wollam A."/>
            <person name="Pepin K.H."/>
            <person name="Johnson M."/>
            <person name="Bhonagiri V."/>
            <person name="Zhang X."/>
            <person name="Suruliraj S."/>
            <person name="Warren W."/>
            <person name="Chinwalla A."/>
            <person name="Mardis E.R."/>
            <person name="Wilson R.K."/>
        </authorList>
    </citation>
    <scope>NUCLEOTIDE SEQUENCE [LARGE SCALE GENOMIC DNA]</scope>
    <source>
        <strain evidence="8 9">F0359</strain>
    </source>
</reference>
<keyword evidence="2" id="KW-0813">Transport</keyword>
<dbReference type="HOGENOM" id="CLU_012312_5_1_9"/>
<sequence length="162" mass="17653">MISIDFSSLTIYSPFTGELHPIDDTPDEVFSSKVTGDGFCVFPSKGEVTAPTSGTITYVFDTNHALVLHDTNGVEYLLHIGIDTIRLGGRGFTIHVAEGDTVTRGDTLLTFDRELLHCEGYSDVCVCAFTDLDDTVEVAPVTVRDVNATDPAVQIVYRKDCE</sequence>
<dbReference type="PANTHER" id="PTHR45008">
    <property type="entry name" value="PTS SYSTEM GLUCOSE-SPECIFIC EIIA COMPONENT"/>
    <property type="match status" value="1"/>
</dbReference>
<accession>E2ZBL8</accession>
<dbReference type="NCBIfam" id="TIGR00830">
    <property type="entry name" value="PTBA"/>
    <property type="match status" value="1"/>
</dbReference>
<dbReference type="eggNOG" id="COG2190">
    <property type="taxonomic scope" value="Bacteria"/>
</dbReference>
<protein>
    <submittedName>
        <fullName evidence="8">PTS system, glucose subfamily, IIA component</fullName>
    </submittedName>
</protein>
<dbReference type="Proteomes" id="UP000003195">
    <property type="component" value="Unassembled WGS sequence"/>
</dbReference>
<evidence type="ECO:0000313" key="8">
    <source>
        <dbReference type="EMBL" id="EFQ04246.1"/>
    </source>
</evidence>
<evidence type="ECO:0000256" key="2">
    <source>
        <dbReference type="ARBA" id="ARBA00022448"/>
    </source>
</evidence>
<evidence type="ECO:0000256" key="6">
    <source>
        <dbReference type="ARBA" id="ARBA00022777"/>
    </source>
</evidence>
<comment type="subcellular location">
    <subcellularLocation>
        <location evidence="1">Cytoplasm</location>
    </subcellularLocation>
</comment>
<dbReference type="RefSeq" id="WP_006941873.1">
    <property type="nucleotide sequence ID" value="NZ_GL538208.1"/>
</dbReference>
<dbReference type="GO" id="GO:0016301">
    <property type="term" value="F:kinase activity"/>
    <property type="evidence" value="ECO:0007669"/>
    <property type="project" value="UniProtKB-KW"/>
</dbReference>
<dbReference type="InterPro" id="IPR050890">
    <property type="entry name" value="PTS_EIIA_component"/>
</dbReference>
<keyword evidence="3" id="KW-0762">Sugar transport</keyword>
<evidence type="ECO:0000256" key="3">
    <source>
        <dbReference type="ARBA" id="ARBA00022597"/>
    </source>
</evidence>
<dbReference type="SUPFAM" id="SSF51261">
    <property type="entry name" value="Duplicated hybrid motif"/>
    <property type="match status" value="1"/>
</dbReference>
<keyword evidence="4" id="KW-0808">Transferase</keyword>
<evidence type="ECO:0000256" key="5">
    <source>
        <dbReference type="ARBA" id="ARBA00022683"/>
    </source>
</evidence>
<dbReference type="AlphaFoldDB" id="E2ZBL8"/>
<comment type="caution">
    <text evidence="8">The sequence shown here is derived from an EMBL/GenBank/DDBJ whole genome shotgun (WGS) entry which is preliminary data.</text>
</comment>
<evidence type="ECO:0000256" key="1">
    <source>
        <dbReference type="ARBA" id="ARBA00004496"/>
    </source>
</evidence>
<name>E2ZBL8_9FIRM</name>
<keyword evidence="6" id="KW-0418">Kinase</keyword>
<keyword evidence="5" id="KW-0598">Phosphotransferase system</keyword>
<dbReference type="GO" id="GO:0009401">
    <property type="term" value="P:phosphoenolpyruvate-dependent sugar phosphotransferase system"/>
    <property type="evidence" value="ECO:0007669"/>
    <property type="project" value="UniProtKB-KW"/>
</dbReference>
<dbReference type="InterPro" id="IPR011055">
    <property type="entry name" value="Dup_hybrid_motif"/>
</dbReference>
<dbReference type="PROSITE" id="PS51093">
    <property type="entry name" value="PTS_EIIA_TYPE_1"/>
    <property type="match status" value="1"/>
</dbReference>
<dbReference type="GO" id="GO:0005737">
    <property type="term" value="C:cytoplasm"/>
    <property type="evidence" value="ECO:0007669"/>
    <property type="project" value="UniProtKB-SubCell"/>
</dbReference>
<feature type="domain" description="PTS EIIA type-1" evidence="7">
    <location>
        <begin position="27"/>
        <end position="131"/>
    </location>
</feature>
<dbReference type="OrthoDB" id="92465at2"/>
<dbReference type="STRING" id="706434.HMPREF9429_00849"/>
<gene>
    <name evidence="8" type="primary">ptbA</name>
    <name evidence="8" type="ORF">HMPREF9429_00849</name>
</gene>
<organism evidence="8 9">
    <name type="scientific">Megasphaera micronuciformis F0359</name>
    <dbReference type="NCBI Taxonomy" id="706434"/>
    <lineage>
        <taxon>Bacteria</taxon>
        <taxon>Bacillati</taxon>
        <taxon>Bacillota</taxon>
        <taxon>Negativicutes</taxon>
        <taxon>Veillonellales</taxon>
        <taxon>Veillonellaceae</taxon>
        <taxon>Megasphaera</taxon>
    </lineage>
</organism>
<dbReference type="EMBL" id="AECS01000036">
    <property type="protein sequence ID" value="EFQ04246.1"/>
    <property type="molecule type" value="Genomic_DNA"/>
</dbReference>
<dbReference type="Gene3D" id="2.70.70.10">
    <property type="entry name" value="Glucose Permease (Domain IIA)"/>
    <property type="match status" value="1"/>
</dbReference>
<proteinExistence type="predicted"/>
<dbReference type="FunFam" id="2.70.70.10:FF:000001">
    <property type="entry name" value="PTS system glucose-specific IIA component"/>
    <property type="match status" value="1"/>
</dbReference>
<evidence type="ECO:0000259" key="7">
    <source>
        <dbReference type="PROSITE" id="PS51093"/>
    </source>
</evidence>
<evidence type="ECO:0000256" key="4">
    <source>
        <dbReference type="ARBA" id="ARBA00022679"/>
    </source>
</evidence>
<evidence type="ECO:0000313" key="9">
    <source>
        <dbReference type="Proteomes" id="UP000003195"/>
    </source>
</evidence>
<dbReference type="InterPro" id="IPR001127">
    <property type="entry name" value="PTS_EIIA_1_perm"/>
</dbReference>